<feature type="domain" description="GRF-type" evidence="5">
    <location>
        <begin position="58"/>
        <end position="99"/>
    </location>
</feature>
<evidence type="ECO:0000313" key="6">
    <source>
        <dbReference type="EMBL" id="KAG6391730.1"/>
    </source>
</evidence>
<dbReference type="EMBL" id="PNBA02000019">
    <property type="protein sequence ID" value="KAG6391730.1"/>
    <property type="molecule type" value="Genomic_DNA"/>
</dbReference>
<dbReference type="Proteomes" id="UP000298416">
    <property type="component" value="Unassembled WGS sequence"/>
</dbReference>
<dbReference type="AlphaFoldDB" id="A0A8X8WBT3"/>
<keyword evidence="2 4" id="KW-0863">Zinc-finger</keyword>
<dbReference type="GO" id="GO:0008270">
    <property type="term" value="F:zinc ion binding"/>
    <property type="evidence" value="ECO:0007669"/>
    <property type="project" value="UniProtKB-KW"/>
</dbReference>
<accession>A0A8X8WBT3</accession>
<keyword evidence="3" id="KW-0862">Zinc</keyword>
<evidence type="ECO:0000256" key="1">
    <source>
        <dbReference type="ARBA" id="ARBA00022723"/>
    </source>
</evidence>
<reference evidence="6" key="2">
    <citation type="submission" date="2020-08" db="EMBL/GenBank/DDBJ databases">
        <title>Plant Genome Project.</title>
        <authorList>
            <person name="Zhang R.-G."/>
        </authorList>
    </citation>
    <scope>NUCLEOTIDE SEQUENCE</scope>
    <source>
        <strain evidence="6">Huo1</strain>
        <tissue evidence="6">Leaf</tissue>
    </source>
</reference>
<dbReference type="PANTHER" id="PTHR33248">
    <property type="entry name" value="ZINC ION-BINDING PROTEIN"/>
    <property type="match status" value="1"/>
</dbReference>
<dbReference type="PROSITE" id="PS51999">
    <property type="entry name" value="ZF_GRF"/>
    <property type="match status" value="1"/>
</dbReference>
<proteinExistence type="predicted"/>
<organism evidence="6">
    <name type="scientific">Salvia splendens</name>
    <name type="common">Scarlet sage</name>
    <dbReference type="NCBI Taxonomy" id="180675"/>
    <lineage>
        <taxon>Eukaryota</taxon>
        <taxon>Viridiplantae</taxon>
        <taxon>Streptophyta</taxon>
        <taxon>Embryophyta</taxon>
        <taxon>Tracheophyta</taxon>
        <taxon>Spermatophyta</taxon>
        <taxon>Magnoliopsida</taxon>
        <taxon>eudicotyledons</taxon>
        <taxon>Gunneridae</taxon>
        <taxon>Pentapetalae</taxon>
        <taxon>asterids</taxon>
        <taxon>lamiids</taxon>
        <taxon>Lamiales</taxon>
        <taxon>Lamiaceae</taxon>
        <taxon>Nepetoideae</taxon>
        <taxon>Mentheae</taxon>
        <taxon>Salviinae</taxon>
        <taxon>Salvia</taxon>
        <taxon>Salvia subgen. Calosphace</taxon>
        <taxon>core Calosphace</taxon>
    </lineage>
</organism>
<keyword evidence="7" id="KW-1185">Reference proteome</keyword>
<evidence type="ECO:0000259" key="5">
    <source>
        <dbReference type="PROSITE" id="PS51999"/>
    </source>
</evidence>
<evidence type="ECO:0000256" key="2">
    <source>
        <dbReference type="ARBA" id="ARBA00022771"/>
    </source>
</evidence>
<gene>
    <name evidence="6" type="ORF">SASPL_149488</name>
</gene>
<comment type="caution">
    <text evidence="6">The sequence shown here is derived from an EMBL/GenBank/DDBJ whole genome shotgun (WGS) entry which is preliminary data.</text>
</comment>
<keyword evidence="1" id="KW-0479">Metal-binding</keyword>
<evidence type="ECO:0000256" key="3">
    <source>
        <dbReference type="ARBA" id="ARBA00022833"/>
    </source>
</evidence>
<reference evidence="6" key="1">
    <citation type="submission" date="2018-01" db="EMBL/GenBank/DDBJ databases">
        <authorList>
            <person name="Mao J.F."/>
        </authorList>
    </citation>
    <scope>NUCLEOTIDE SEQUENCE</scope>
    <source>
        <strain evidence="6">Huo1</strain>
        <tissue evidence="6">Leaf</tissue>
    </source>
</reference>
<evidence type="ECO:0000256" key="4">
    <source>
        <dbReference type="PROSITE-ProRule" id="PRU01343"/>
    </source>
</evidence>
<sequence length="172" mass="19949">MWAISIRYHLLTRVLLVLGFNLSFLNSGLNKLVPGLWMSMSSRSSSRITWLRFEAVVCDHGLEADVVTSNTDAIPRRHFYICQVRKEDDCKFFRWIDPSLSPNQEYFLKKLKMDVQRALRDRVAMQDALDESVRSKTAEVEALQGVVADLHRQNRNLKVAIRILCIVIWILT</sequence>
<dbReference type="InterPro" id="IPR010666">
    <property type="entry name" value="Znf_GRF"/>
</dbReference>
<name>A0A8X8WBT3_SALSN</name>
<dbReference type="Pfam" id="PF06839">
    <property type="entry name" value="Zn_ribbon_GRF"/>
    <property type="match status" value="1"/>
</dbReference>
<protein>
    <recommendedName>
        <fullName evidence="5">GRF-type domain-containing protein</fullName>
    </recommendedName>
</protein>
<evidence type="ECO:0000313" key="7">
    <source>
        <dbReference type="Proteomes" id="UP000298416"/>
    </source>
</evidence>